<evidence type="ECO:0000313" key="7">
    <source>
        <dbReference type="EMBL" id="AAM79877.1"/>
    </source>
</evidence>
<dbReference type="InterPro" id="IPR047199">
    <property type="entry name" value="CorA-like"/>
</dbReference>
<accession>A0A0H2UVP4</accession>
<dbReference type="Proteomes" id="UP000000564">
    <property type="component" value="Chromosome"/>
</dbReference>
<dbReference type="Pfam" id="PF01544">
    <property type="entry name" value="CorA"/>
    <property type="match status" value="1"/>
</dbReference>
<evidence type="ECO:0000256" key="4">
    <source>
        <dbReference type="ARBA" id="ARBA00022989"/>
    </source>
</evidence>
<evidence type="ECO:0000256" key="3">
    <source>
        <dbReference type="ARBA" id="ARBA00022692"/>
    </source>
</evidence>
<dbReference type="RefSeq" id="WP_011054771.1">
    <property type="nucleotide sequence ID" value="NC_004070.1"/>
</dbReference>
<dbReference type="AlphaFoldDB" id="A0A0H2UVP4"/>
<keyword evidence="5 6" id="KW-0472">Membrane</keyword>
<dbReference type="SUPFAM" id="SSF144083">
    <property type="entry name" value="Magnesium transport protein CorA, transmembrane region"/>
    <property type="match status" value="1"/>
</dbReference>
<proteinExistence type="inferred from homology"/>
<sequence>MPTLPKASSAITLINLDQLTEHDQEALVSEGLIDAEVFDYAKDKNETSFMEENKEKLTIVFQILDRQEESYHPNHIPRVIPITLFLNDQSLYILGHDHSLTLIEEVFPDLDESRSPRHLVFQLLTAFTKQYVPLMDEIAQQRDKLIEALRQKANKTNLESLANLQSGTVYILMGSKQNEQMLAELKDMPGQQDLEEDEAEQLRDAIIEARQLSNMCDLNTRVLKEISSSYNNVLSNNLNNNVTSLTIFSIGISIIAMVTSFYGMNVKLPFAKVDSVWFWIVLTTSLVALLIMVVMYWYVHKRNRNASKRI</sequence>
<dbReference type="PANTHER" id="PTHR47891:SF1">
    <property type="entry name" value="CORA-MAGNESIUM AND COBALT TRANSPORTER"/>
    <property type="match status" value="1"/>
</dbReference>
<dbReference type="EMBL" id="AE014074">
    <property type="protein sequence ID" value="AAM79877.1"/>
    <property type="molecule type" value="Genomic_DNA"/>
</dbReference>
<reference evidence="7 8" key="1">
    <citation type="journal article" date="2002" name="Proc. Natl. Acad. Sci. U.S.A.">
        <title>Genome sequence of a serotype M3 strain of group A Streptococcus: phage-encoded toxins, the high-virulence phenotype, and clone emergence.</title>
        <authorList>
            <person name="Beres S.B."/>
            <person name="Sylva G.L."/>
            <person name="Barbian K.D."/>
            <person name="Lei B."/>
            <person name="Hoff J.S."/>
            <person name="Mammarella N.D."/>
            <person name="Liu M.Y."/>
            <person name="Smoot J.C."/>
            <person name="Porcella S.F."/>
            <person name="Parkins L.D."/>
            <person name="Campbell D.S."/>
            <person name="Smith T.M."/>
            <person name="McCormick J.K."/>
            <person name="Leung D.Y."/>
            <person name="Schlievert P.M."/>
            <person name="Musser J.M."/>
        </authorList>
    </citation>
    <scope>NUCLEOTIDE SEQUENCE [LARGE SCALE GENOMIC DNA]</scope>
    <source>
        <strain evidence="8">ATCC BAA-595 / MGAS315</strain>
    </source>
</reference>
<feature type="transmembrane region" description="Helical" evidence="6">
    <location>
        <begin position="276"/>
        <end position="299"/>
    </location>
</feature>
<dbReference type="CDD" id="cd12827">
    <property type="entry name" value="EcCorA_ZntB-like_u2"/>
    <property type="match status" value="1"/>
</dbReference>
<evidence type="ECO:0000256" key="2">
    <source>
        <dbReference type="ARBA" id="ARBA00009765"/>
    </source>
</evidence>
<gene>
    <name evidence="7" type="ordered locus">SpyM3_1270</name>
</gene>
<keyword evidence="4 6" id="KW-1133">Transmembrane helix</keyword>
<dbReference type="InterPro" id="IPR002523">
    <property type="entry name" value="MgTranspt_CorA/ZnTranspt_ZntB"/>
</dbReference>
<dbReference type="PANTHER" id="PTHR47891">
    <property type="entry name" value="TRANSPORTER-RELATED"/>
    <property type="match status" value="1"/>
</dbReference>
<dbReference type="Gene3D" id="1.20.58.340">
    <property type="entry name" value="Magnesium transport protein CorA, transmembrane region"/>
    <property type="match status" value="2"/>
</dbReference>
<dbReference type="KEGG" id="spg:SpyM3_1270"/>
<evidence type="ECO:0000256" key="5">
    <source>
        <dbReference type="ARBA" id="ARBA00023136"/>
    </source>
</evidence>
<dbReference type="GO" id="GO:0046873">
    <property type="term" value="F:metal ion transmembrane transporter activity"/>
    <property type="evidence" value="ECO:0007669"/>
    <property type="project" value="InterPro"/>
</dbReference>
<dbReference type="InterPro" id="IPR045863">
    <property type="entry name" value="CorA_TM1_TM2"/>
</dbReference>
<evidence type="ECO:0000313" key="8">
    <source>
        <dbReference type="Proteomes" id="UP000000564"/>
    </source>
</evidence>
<organism evidence="7 8">
    <name type="scientific">Streptococcus pyogenes serotype M3 (strain ATCC BAA-595 / MGAS315)</name>
    <dbReference type="NCBI Taxonomy" id="198466"/>
    <lineage>
        <taxon>Bacteria</taxon>
        <taxon>Bacillati</taxon>
        <taxon>Bacillota</taxon>
        <taxon>Bacilli</taxon>
        <taxon>Lactobacillales</taxon>
        <taxon>Streptococcaceae</taxon>
        <taxon>Streptococcus</taxon>
    </lineage>
</organism>
<dbReference type="GO" id="GO:0016020">
    <property type="term" value="C:membrane"/>
    <property type="evidence" value="ECO:0007669"/>
    <property type="project" value="UniProtKB-SubCell"/>
</dbReference>
<dbReference type="InterPro" id="IPR045861">
    <property type="entry name" value="CorA_cytoplasmic_dom"/>
</dbReference>
<comment type="subcellular location">
    <subcellularLocation>
        <location evidence="1">Membrane</location>
        <topology evidence="1">Multi-pass membrane protein</topology>
    </subcellularLocation>
</comment>
<dbReference type="HOGENOM" id="CLU_007127_8_0_9"/>
<keyword evidence="3 6" id="KW-0812">Transmembrane</keyword>
<comment type="similarity">
    <text evidence="2">Belongs to the CorA metal ion transporter (MIT) (TC 1.A.35) family.</text>
</comment>
<evidence type="ECO:0000256" key="6">
    <source>
        <dbReference type="SAM" id="Phobius"/>
    </source>
</evidence>
<name>A0A0H2UVP4_STRP3</name>
<dbReference type="SUPFAM" id="SSF143865">
    <property type="entry name" value="CorA soluble domain-like"/>
    <property type="match status" value="1"/>
</dbReference>
<evidence type="ECO:0000256" key="1">
    <source>
        <dbReference type="ARBA" id="ARBA00004141"/>
    </source>
</evidence>
<protein>
    <submittedName>
        <fullName evidence="7">Putative divalent cation transport protein</fullName>
    </submittedName>
</protein>
<feature type="transmembrane region" description="Helical" evidence="6">
    <location>
        <begin position="245"/>
        <end position="264"/>
    </location>
</feature>